<name>A0ABV7I4H7_9HYPH</name>
<proteinExistence type="predicted"/>
<protein>
    <submittedName>
        <fullName evidence="2">VVA0879 family protein</fullName>
    </submittedName>
</protein>
<evidence type="ECO:0000313" key="3">
    <source>
        <dbReference type="Proteomes" id="UP001595647"/>
    </source>
</evidence>
<evidence type="ECO:0000256" key="1">
    <source>
        <dbReference type="SAM" id="MobiDB-lite"/>
    </source>
</evidence>
<keyword evidence="3" id="KW-1185">Reference proteome</keyword>
<accession>A0ABV7I4H7</accession>
<feature type="region of interest" description="Disordered" evidence="1">
    <location>
        <begin position="99"/>
        <end position="122"/>
    </location>
</feature>
<dbReference type="NCBIfam" id="NF041591">
    <property type="entry name" value="CxxC_VVA0879"/>
    <property type="match status" value="1"/>
</dbReference>
<organism evidence="2 3">
    <name type="scientific">Ciceribacter thiooxidans</name>
    <dbReference type="NCBI Taxonomy" id="1969821"/>
    <lineage>
        <taxon>Bacteria</taxon>
        <taxon>Pseudomonadati</taxon>
        <taxon>Pseudomonadota</taxon>
        <taxon>Alphaproteobacteria</taxon>
        <taxon>Hyphomicrobiales</taxon>
        <taxon>Rhizobiaceae</taxon>
        <taxon>Ciceribacter</taxon>
    </lineage>
</organism>
<sequence length="122" mass="13097">MAEVIPVKEFHRRLNAQGVSGRQHVALRCPMCGTVQSATSLIKAGAGSDFDAVEKYLGFSCVGRFTGAGSPREKPDGEPCNWTLGGVFTLHTLEVETTDGKRHPRFEVATPEEAQALEASHG</sequence>
<reference evidence="3" key="1">
    <citation type="journal article" date="2019" name="Int. J. Syst. Evol. Microbiol.">
        <title>The Global Catalogue of Microorganisms (GCM) 10K type strain sequencing project: providing services to taxonomists for standard genome sequencing and annotation.</title>
        <authorList>
            <consortium name="The Broad Institute Genomics Platform"/>
            <consortium name="The Broad Institute Genome Sequencing Center for Infectious Disease"/>
            <person name="Wu L."/>
            <person name="Ma J."/>
        </authorList>
    </citation>
    <scope>NUCLEOTIDE SEQUENCE [LARGE SCALE GENOMIC DNA]</scope>
    <source>
        <strain evidence="3">KCTC 52231</strain>
    </source>
</reference>
<comment type="caution">
    <text evidence="2">The sequence shown here is derived from an EMBL/GenBank/DDBJ whole genome shotgun (WGS) entry which is preliminary data.</text>
</comment>
<dbReference type="EMBL" id="JBHRTG010000007">
    <property type="protein sequence ID" value="MFC3163101.1"/>
    <property type="molecule type" value="Genomic_DNA"/>
</dbReference>
<gene>
    <name evidence="2" type="ORF">ACFOHV_07390</name>
</gene>
<dbReference type="InterPro" id="IPR048166">
    <property type="entry name" value="VVA0879-like"/>
</dbReference>
<evidence type="ECO:0000313" key="2">
    <source>
        <dbReference type="EMBL" id="MFC3163101.1"/>
    </source>
</evidence>
<dbReference type="Proteomes" id="UP001595647">
    <property type="component" value="Unassembled WGS sequence"/>
</dbReference>
<dbReference type="RefSeq" id="WP_182305434.1">
    <property type="nucleotide sequence ID" value="NZ_CP059896.1"/>
</dbReference>